<protein>
    <submittedName>
        <fullName evidence="2">Lipid droplet-associated perilipin protein</fullName>
    </submittedName>
</protein>
<gene>
    <name evidence="2" type="ORF">OBBRIDRAFT_888541</name>
</gene>
<dbReference type="EMBL" id="KV722432">
    <property type="protein sequence ID" value="OCH89194.1"/>
    <property type="molecule type" value="Genomic_DNA"/>
</dbReference>
<name>A0A8E2ATZ2_9APHY</name>
<evidence type="ECO:0000313" key="3">
    <source>
        <dbReference type="Proteomes" id="UP000250043"/>
    </source>
</evidence>
<feature type="compositionally biased region" description="Polar residues" evidence="1">
    <location>
        <begin position="289"/>
        <end position="298"/>
    </location>
</feature>
<organism evidence="2 3">
    <name type="scientific">Obba rivulosa</name>
    <dbReference type="NCBI Taxonomy" id="1052685"/>
    <lineage>
        <taxon>Eukaryota</taxon>
        <taxon>Fungi</taxon>
        <taxon>Dikarya</taxon>
        <taxon>Basidiomycota</taxon>
        <taxon>Agaricomycotina</taxon>
        <taxon>Agaricomycetes</taxon>
        <taxon>Polyporales</taxon>
        <taxon>Gelatoporiaceae</taxon>
        <taxon>Obba</taxon>
    </lineage>
</organism>
<proteinExistence type="predicted"/>
<keyword evidence="3" id="KW-1185">Reference proteome</keyword>
<sequence>MATETQTPPEIRVLSRVASIPVVASSLNTIHNTLTNNAYTRQPADQFANKGLDVVESRYPYPFKTPPEDIYRDIKGQSNHARDVANKTLDEKVRSPALNVAQGIDQRFAPIVDYFEVAVQKLHGQTGAAEPPRSPETQFQYQRAFALSKDLSDQLRTYSAEQINQLRQQSVLVERAAATAGSISAAASSGVTAAQRQVHTLSDTMLAELHKIQAQTATLPTTLQASFHDISTHLSSSINDLTTILTSQDPMQEKVNKVRVTVQDRVHPLLEAATSRVQELLASIKTRNEQVPNGQANEHVNENAMGENGTAPIAANGDVRVAL</sequence>
<dbReference type="Proteomes" id="UP000250043">
    <property type="component" value="Unassembled WGS sequence"/>
</dbReference>
<evidence type="ECO:0000313" key="2">
    <source>
        <dbReference type="EMBL" id="OCH89194.1"/>
    </source>
</evidence>
<feature type="region of interest" description="Disordered" evidence="1">
    <location>
        <begin position="288"/>
        <end position="312"/>
    </location>
</feature>
<dbReference type="OrthoDB" id="376826at2759"/>
<dbReference type="AlphaFoldDB" id="A0A8E2ATZ2"/>
<reference evidence="2 3" key="1">
    <citation type="submission" date="2016-07" db="EMBL/GenBank/DDBJ databases">
        <title>Draft genome of the white-rot fungus Obba rivulosa 3A-2.</title>
        <authorList>
            <consortium name="DOE Joint Genome Institute"/>
            <person name="Miettinen O."/>
            <person name="Riley R."/>
            <person name="Acob R."/>
            <person name="Barry K."/>
            <person name="Cullen D."/>
            <person name="De Vries R."/>
            <person name="Hainaut M."/>
            <person name="Hatakka A."/>
            <person name="Henrissat B."/>
            <person name="Hilden K."/>
            <person name="Kuo R."/>
            <person name="Labutti K."/>
            <person name="Lipzen A."/>
            <person name="Makela M.R."/>
            <person name="Sandor L."/>
            <person name="Spatafora J.W."/>
            <person name="Grigoriev I.V."/>
            <person name="Hibbett D.S."/>
        </authorList>
    </citation>
    <scope>NUCLEOTIDE SEQUENCE [LARGE SCALE GENOMIC DNA]</scope>
    <source>
        <strain evidence="2 3">3A-2</strain>
    </source>
</reference>
<accession>A0A8E2ATZ2</accession>
<evidence type="ECO:0000256" key="1">
    <source>
        <dbReference type="SAM" id="MobiDB-lite"/>
    </source>
</evidence>